<evidence type="ECO:0008006" key="3">
    <source>
        <dbReference type="Google" id="ProtNLM"/>
    </source>
</evidence>
<dbReference type="OrthoDB" id="6687220at2"/>
<gene>
    <name evidence="1" type="ORF">B1812_15000</name>
</gene>
<dbReference type="KEGG" id="mbry:B1812_15000"/>
<evidence type="ECO:0000313" key="1">
    <source>
        <dbReference type="EMBL" id="ARN82175.1"/>
    </source>
</evidence>
<organism evidence="1 2">
    <name type="scientific">Methylocystis bryophila</name>
    <dbReference type="NCBI Taxonomy" id="655015"/>
    <lineage>
        <taxon>Bacteria</taxon>
        <taxon>Pseudomonadati</taxon>
        <taxon>Pseudomonadota</taxon>
        <taxon>Alphaproteobacteria</taxon>
        <taxon>Hyphomicrobiales</taxon>
        <taxon>Methylocystaceae</taxon>
        <taxon>Methylocystis</taxon>
    </lineage>
</organism>
<dbReference type="InterPro" id="IPR010064">
    <property type="entry name" value="HK97-gp10_tail"/>
</dbReference>
<keyword evidence="2" id="KW-1185">Reference proteome</keyword>
<dbReference type="STRING" id="655015.B1812_15000"/>
<dbReference type="EMBL" id="CP019948">
    <property type="protein sequence ID" value="ARN82175.1"/>
    <property type="molecule type" value="Genomic_DNA"/>
</dbReference>
<reference evidence="1 2" key="1">
    <citation type="submission" date="2017-02" db="EMBL/GenBank/DDBJ databases">
        <authorList>
            <person name="Peterson S.W."/>
        </authorList>
    </citation>
    <scope>NUCLEOTIDE SEQUENCE [LARGE SCALE GENOMIC DNA]</scope>
    <source>
        <strain evidence="1 2">S285</strain>
    </source>
</reference>
<sequence>MLSVKIEGVDALEQRFEKLPDAMRAALARKIEDLAARLEQKIKENLSGAVMQAKSGTLRDSIEVRLAPSAAALVARTKYAAAQEYGFAGEERVSAHSRAIREAFGRAIAPKTIFIRAFARVMDLPERSYMRSALDEMQDEIAAALSEAVEEGLSA</sequence>
<proteinExistence type="predicted"/>
<dbReference type="Proteomes" id="UP000193978">
    <property type="component" value="Chromosome"/>
</dbReference>
<dbReference type="AlphaFoldDB" id="A0A1W6MX74"/>
<name>A0A1W6MX74_9HYPH</name>
<accession>A0A1W6MX74</accession>
<protein>
    <recommendedName>
        <fullName evidence="3">HK97 gp10 family phage protein</fullName>
    </recommendedName>
</protein>
<dbReference type="Pfam" id="PF04883">
    <property type="entry name" value="HK97-gp10_like"/>
    <property type="match status" value="1"/>
</dbReference>
<evidence type="ECO:0000313" key="2">
    <source>
        <dbReference type="Proteomes" id="UP000193978"/>
    </source>
</evidence>
<dbReference type="RefSeq" id="WP_085772299.1">
    <property type="nucleotide sequence ID" value="NZ_AP027149.1"/>
</dbReference>